<dbReference type="InterPro" id="IPR051681">
    <property type="entry name" value="Ser/Thr_Kinases-Pseudokinases"/>
</dbReference>
<dbReference type="PANTHER" id="PTHR44329:SF298">
    <property type="entry name" value="MIXED LINEAGE KINASE DOMAIN-LIKE PROTEIN"/>
    <property type="match status" value="1"/>
</dbReference>
<comment type="caution">
    <text evidence="4">The sequence shown here is derived from an EMBL/GenBank/DDBJ whole genome shotgun (WGS) entry which is preliminary data.</text>
</comment>
<keyword evidence="4" id="KW-0418">Kinase</keyword>
<dbReference type="Gene3D" id="1.10.510.10">
    <property type="entry name" value="Transferase(Phosphotransferase) domain 1"/>
    <property type="match status" value="1"/>
</dbReference>
<dbReference type="PANTHER" id="PTHR44329">
    <property type="entry name" value="SERINE/THREONINE-PROTEIN KINASE TNNI3K-RELATED"/>
    <property type="match status" value="1"/>
</dbReference>
<evidence type="ECO:0000256" key="1">
    <source>
        <dbReference type="ARBA" id="ARBA00022741"/>
    </source>
</evidence>
<protein>
    <submittedName>
        <fullName evidence="4">Kinase-like protein</fullName>
    </submittedName>
</protein>
<accession>A0A9P5XLW0</accession>
<dbReference type="InterPro" id="IPR008271">
    <property type="entry name" value="Ser/Thr_kinase_AS"/>
</dbReference>
<dbReference type="SUPFAM" id="SSF56112">
    <property type="entry name" value="Protein kinase-like (PK-like)"/>
    <property type="match status" value="1"/>
</dbReference>
<evidence type="ECO:0000256" key="2">
    <source>
        <dbReference type="ARBA" id="ARBA00022840"/>
    </source>
</evidence>
<proteinExistence type="predicted"/>
<gene>
    <name evidence="4" type="ORF">P691DRAFT_722644</name>
</gene>
<evidence type="ECO:0000259" key="3">
    <source>
        <dbReference type="PROSITE" id="PS50011"/>
    </source>
</evidence>
<dbReference type="InterPro" id="IPR011009">
    <property type="entry name" value="Kinase-like_dom_sf"/>
</dbReference>
<dbReference type="SMART" id="SM00220">
    <property type="entry name" value="S_TKc"/>
    <property type="match status" value="1"/>
</dbReference>
<keyword evidence="2" id="KW-0067">ATP-binding</keyword>
<dbReference type="Pfam" id="PF00069">
    <property type="entry name" value="Pkinase"/>
    <property type="match status" value="1"/>
</dbReference>
<reference evidence="4" key="1">
    <citation type="submission" date="2020-11" db="EMBL/GenBank/DDBJ databases">
        <authorList>
            <consortium name="DOE Joint Genome Institute"/>
            <person name="Ahrendt S."/>
            <person name="Riley R."/>
            <person name="Andreopoulos W."/>
            <person name="Labutti K."/>
            <person name="Pangilinan J."/>
            <person name="Ruiz-Duenas F.J."/>
            <person name="Barrasa J.M."/>
            <person name="Sanchez-Garcia M."/>
            <person name="Camarero S."/>
            <person name="Miyauchi S."/>
            <person name="Serrano A."/>
            <person name="Linde D."/>
            <person name="Babiker R."/>
            <person name="Drula E."/>
            <person name="Ayuso-Fernandez I."/>
            <person name="Pacheco R."/>
            <person name="Padilla G."/>
            <person name="Ferreira P."/>
            <person name="Barriuso J."/>
            <person name="Kellner H."/>
            <person name="Castanera R."/>
            <person name="Alfaro M."/>
            <person name="Ramirez L."/>
            <person name="Pisabarro A.G."/>
            <person name="Kuo A."/>
            <person name="Tritt A."/>
            <person name="Lipzen A."/>
            <person name="He G."/>
            <person name="Yan M."/>
            <person name="Ng V."/>
            <person name="Cullen D."/>
            <person name="Martin F."/>
            <person name="Rosso M.-N."/>
            <person name="Henrissat B."/>
            <person name="Hibbett D."/>
            <person name="Martinez A.T."/>
            <person name="Grigoriev I.V."/>
        </authorList>
    </citation>
    <scope>NUCLEOTIDE SEQUENCE</scope>
    <source>
        <strain evidence="4">MF-IS2</strain>
    </source>
</reference>
<feature type="domain" description="Protein kinase" evidence="3">
    <location>
        <begin position="56"/>
        <end position="324"/>
    </location>
</feature>
<organism evidence="4 5">
    <name type="scientific">Macrolepiota fuliginosa MF-IS2</name>
    <dbReference type="NCBI Taxonomy" id="1400762"/>
    <lineage>
        <taxon>Eukaryota</taxon>
        <taxon>Fungi</taxon>
        <taxon>Dikarya</taxon>
        <taxon>Basidiomycota</taxon>
        <taxon>Agaricomycotina</taxon>
        <taxon>Agaricomycetes</taxon>
        <taxon>Agaricomycetidae</taxon>
        <taxon>Agaricales</taxon>
        <taxon>Agaricineae</taxon>
        <taxon>Agaricaceae</taxon>
        <taxon>Macrolepiota</taxon>
    </lineage>
</organism>
<sequence>MVDTCLTKLIRACLKIQVLLRPDLPTWLRKHGRIALYKLCSASMLYPRCYVLKGITRDDSPKASGGFGDVYKGRHGSKTLCLKVVRLSKITDVKPALQGLAKEGLVWGQLIHPNILPFYGIYYVDERHEQICLVSPWMDNGDLDTYLKQNPCVARTPLIHDIASGLEYLHSESVIHGDIKPANILVNDAGKACIADFGVSSIPVDQTLVYSQTVTTITACSYRWAAPELLEAGCRATLASDVWAFGCICYEILVGKVPFDDCIIDSQIICQLLRGTSPIKPVPITHQDQIDADMWKLVERCCVCVPQDRPSCKAILEELRGTSLTDVNGMNHQAASDQLQFQNEMRKEDASIDLGRVEQILSQLQVCHKFISLETD</sequence>
<dbReference type="AlphaFoldDB" id="A0A9P5XLW0"/>
<dbReference type="GO" id="GO:0005524">
    <property type="term" value="F:ATP binding"/>
    <property type="evidence" value="ECO:0007669"/>
    <property type="project" value="UniProtKB-KW"/>
</dbReference>
<name>A0A9P5XLW0_9AGAR</name>
<dbReference type="OrthoDB" id="346907at2759"/>
<dbReference type="GO" id="GO:0004674">
    <property type="term" value="F:protein serine/threonine kinase activity"/>
    <property type="evidence" value="ECO:0007669"/>
    <property type="project" value="TreeGrafter"/>
</dbReference>
<evidence type="ECO:0000313" key="5">
    <source>
        <dbReference type="Proteomes" id="UP000807342"/>
    </source>
</evidence>
<dbReference type="PROSITE" id="PS50011">
    <property type="entry name" value="PROTEIN_KINASE_DOM"/>
    <property type="match status" value="1"/>
</dbReference>
<keyword evidence="4" id="KW-0808">Transferase</keyword>
<keyword evidence="5" id="KW-1185">Reference proteome</keyword>
<dbReference type="Proteomes" id="UP000807342">
    <property type="component" value="Unassembled WGS sequence"/>
</dbReference>
<evidence type="ECO:0000313" key="4">
    <source>
        <dbReference type="EMBL" id="KAF9452111.1"/>
    </source>
</evidence>
<keyword evidence="1" id="KW-0547">Nucleotide-binding</keyword>
<dbReference type="InterPro" id="IPR000719">
    <property type="entry name" value="Prot_kinase_dom"/>
</dbReference>
<dbReference type="EMBL" id="MU151075">
    <property type="protein sequence ID" value="KAF9452111.1"/>
    <property type="molecule type" value="Genomic_DNA"/>
</dbReference>
<dbReference type="PROSITE" id="PS00108">
    <property type="entry name" value="PROTEIN_KINASE_ST"/>
    <property type="match status" value="1"/>
</dbReference>